<feature type="transmembrane region" description="Helical" evidence="1">
    <location>
        <begin position="20"/>
        <end position="53"/>
    </location>
</feature>
<evidence type="ECO:0000313" key="3">
    <source>
        <dbReference type="Proteomes" id="UP000193285"/>
    </source>
</evidence>
<keyword evidence="1" id="KW-0812">Transmembrane</keyword>
<dbReference type="RefSeq" id="WP_085245381.1">
    <property type="nucleotide sequence ID" value="NZ_LQPN01000053.1"/>
</dbReference>
<name>A0A1X2A8N9_9MYCO</name>
<accession>A0A1X2A8N9</accession>
<evidence type="ECO:0000313" key="2">
    <source>
        <dbReference type="EMBL" id="ORW44216.1"/>
    </source>
</evidence>
<dbReference type="AlphaFoldDB" id="A0A1X2A8N9"/>
<dbReference type="Proteomes" id="UP000193285">
    <property type="component" value="Unassembled WGS sequence"/>
</dbReference>
<gene>
    <name evidence="2" type="ORF">AWB90_17010</name>
</gene>
<evidence type="ECO:0000256" key="1">
    <source>
        <dbReference type="SAM" id="Phobius"/>
    </source>
</evidence>
<proteinExistence type="predicted"/>
<dbReference type="OrthoDB" id="4735234at2"/>
<organism evidence="2 3">
    <name type="scientific">Mycobacterium paraense</name>
    <dbReference type="NCBI Taxonomy" id="767916"/>
    <lineage>
        <taxon>Bacteria</taxon>
        <taxon>Bacillati</taxon>
        <taxon>Actinomycetota</taxon>
        <taxon>Actinomycetes</taxon>
        <taxon>Mycobacteriales</taxon>
        <taxon>Mycobacteriaceae</taxon>
        <taxon>Mycobacterium</taxon>
        <taxon>Mycobacterium simiae complex</taxon>
    </lineage>
</organism>
<protein>
    <submittedName>
        <fullName evidence="2">Uncharacterized protein</fullName>
    </submittedName>
</protein>
<keyword evidence="1" id="KW-0472">Membrane</keyword>
<dbReference type="EMBL" id="LQPN01000053">
    <property type="protein sequence ID" value="ORW44216.1"/>
    <property type="molecule type" value="Genomic_DNA"/>
</dbReference>
<keyword evidence="1" id="KW-1133">Transmembrane helix</keyword>
<reference evidence="2 3" key="1">
    <citation type="journal article" date="2015" name="Emerg. Microbes Infect.">
        <title>Characterization of 17 strains belonging to the Mycobacterium simiae complex and description of Mycobacterium paraense sp. nov.</title>
        <authorList>
            <person name="Fusco da Costa A.R."/>
            <person name="Fedrizzi T."/>
            <person name="Lopes M.L."/>
            <person name="Pecorari M."/>
            <person name="Oliveira da Costa W.L."/>
            <person name="Giacobazzi E."/>
            <person name="da Costa Bahia J.R."/>
            <person name="De Sanctis V."/>
            <person name="Batista Lima K.V."/>
            <person name="Bertorelli R."/>
            <person name="Grottola A."/>
            <person name="Fabio A."/>
            <person name="Mariottini A."/>
            <person name="Ferretti P."/>
            <person name="Di Leva F."/>
            <person name="Fregni Serpini G."/>
            <person name="Tagliazucchi S."/>
            <person name="Rumpianesi F."/>
            <person name="Jousson O."/>
            <person name="Segata N."/>
            <person name="Tortoli E."/>
        </authorList>
    </citation>
    <scope>NUCLEOTIDE SEQUENCE [LARGE SCALE GENOMIC DNA]</scope>
    <source>
        <strain evidence="2 3">IEC33</strain>
    </source>
</reference>
<comment type="caution">
    <text evidence="2">The sequence shown here is derived from an EMBL/GenBank/DDBJ whole genome shotgun (WGS) entry which is preliminary data.</text>
</comment>
<sequence>MRHLTIGGHNGTHDVEAIAFWVFGGIIMLIAFGEALAVLAGVFAVVAAIAWIYRKVERRFERSDERDAVAPAAVTPLRLAGHGDATWTSADPRWHGPRAA</sequence>